<dbReference type="EMBL" id="VTAW01000007">
    <property type="protein sequence ID" value="TYT62583.1"/>
    <property type="molecule type" value="Genomic_DNA"/>
</dbReference>
<name>A0A5D5ANJ9_9EURY</name>
<sequence>MGSQRLEYEDVEGIFSIMPTPATADASDPAAEYTLDREEAERGARQLADDGVDAIMINGTFGEAATLTEEEWKDFTRIVVEAVDGDVPVIAGPTTLNTRSTIRRMKYARDVGADGVLLGRPMWLELSPEATVEFHRHVAEAVPELGIIVYHNPPAFKNRLTPKLWEELAEIPQVVGAKYGAVDAGWRDAVSSVGDSVQLMPIERKWYIANELAPEHANAAWSGSASCDPLPALRLRDAITEGDDETARELNYRINKTNEKFYPQVGPEAVYPETMNVRHDDLYGLYTIPLQKARIEGAGYIDPGPVRPPYHVAPEELVEMARESGREWRQLASDLRDTDN</sequence>
<organism evidence="3 4">
    <name type="scientific">Natrialba swarupiae</name>
    <dbReference type="NCBI Taxonomy" id="2448032"/>
    <lineage>
        <taxon>Archaea</taxon>
        <taxon>Methanobacteriati</taxon>
        <taxon>Methanobacteriota</taxon>
        <taxon>Stenosarchaea group</taxon>
        <taxon>Halobacteria</taxon>
        <taxon>Halobacteriales</taxon>
        <taxon>Natrialbaceae</taxon>
        <taxon>Natrialba</taxon>
    </lineage>
</organism>
<keyword evidence="4" id="KW-1185">Reference proteome</keyword>
<dbReference type="SUPFAM" id="SSF51569">
    <property type="entry name" value="Aldolase"/>
    <property type="match status" value="1"/>
</dbReference>
<evidence type="ECO:0000313" key="3">
    <source>
        <dbReference type="EMBL" id="TYT62583.1"/>
    </source>
</evidence>
<dbReference type="GO" id="GO:0008840">
    <property type="term" value="F:4-hydroxy-tetrahydrodipicolinate synthase activity"/>
    <property type="evidence" value="ECO:0007669"/>
    <property type="project" value="TreeGrafter"/>
</dbReference>
<protein>
    <submittedName>
        <fullName evidence="3">Aldolase</fullName>
    </submittedName>
</protein>
<dbReference type="InterPro" id="IPR013785">
    <property type="entry name" value="Aldolase_TIM"/>
</dbReference>
<dbReference type="SMART" id="SM01130">
    <property type="entry name" value="DHDPS"/>
    <property type="match status" value="1"/>
</dbReference>
<dbReference type="Proteomes" id="UP000324104">
    <property type="component" value="Unassembled WGS sequence"/>
</dbReference>
<evidence type="ECO:0000256" key="1">
    <source>
        <dbReference type="ARBA" id="ARBA00023239"/>
    </source>
</evidence>
<dbReference type="Gene3D" id="3.20.20.70">
    <property type="entry name" value="Aldolase class I"/>
    <property type="match status" value="1"/>
</dbReference>
<comment type="caution">
    <text evidence="3">The sequence shown here is derived from an EMBL/GenBank/DDBJ whole genome shotgun (WGS) entry which is preliminary data.</text>
</comment>
<dbReference type="RefSeq" id="WP_149080870.1">
    <property type="nucleotide sequence ID" value="NZ_VTAW01000007.1"/>
</dbReference>
<dbReference type="PANTHER" id="PTHR12128:SF66">
    <property type="entry name" value="4-HYDROXY-2-OXOGLUTARATE ALDOLASE, MITOCHONDRIAL"/>
    <property type="match status" value="1"/>
</dbReference>
<dbReference type="Pfam" id="PF00701">
    <property type="entry name" value="DHDPS"/>
    <property type="match status" value="1"/>
</dbReference>
<reference evidence="3 4" key="1">
    <citation type="submission" date="2019-08" db="EMBL/GenBank/DDBJ databases">
        <title>Archaea genome.</title>
        <authorList>
            <person name="Kajale S."/>
            <person name="Shouche Y."/>
            <person name="Deshpande N."/>
            <person name="Sharma A."/>
        </authorList>
    </citation>
    <scope>NUCLEOTIDE SEQUENCE [LARGE SCALE GENOMIC DNA]</scope>
    <source>
        <strain evidence="3 4">ESP3B_9</strain>
    </source>
</reference>
<keyword evidence="1" id="KW-0456">Lyase</keyword>
<gene>
    <name evidence="3" type="ORF">FYC77_07390</name>
</gene>
<dbReference type="GO" id="GO:0008675">
    <property type="term" value="F:2-dehydro-3-deoxy-phosphogluconate aldolase activity"/>
    <property type="evidence" value="ECO:0007669"/>
    <property type="project" value="UniProtKB-ARBA"/>
</dbReference>
<feature type="active site" description="Proton donor/acceptor" evidence="2">
    <location>
        <position position="150"/>
    </location>
</feature>
<dbReference type="PRINTS" id="PR00146">
    <property type="entry name" value="DHPICSNTHASE"/>
</dbReference>
<dbReference type="InterPro" id="IPR002220">
    <property type="entry name" value="DapA-like"/>
</dbReference>
<accession>A0A5D5ANJ9</accession>
<dbReference type="AlphaFoldDB" id="A0A5D5ANJ9"/>
<feature type="active site" description="Schiff-base intermediate with substrate" evidence="2">
    <location>
        <position position="178"/>
    </location>
</feature>
<dbReference type="PANTHER" id="PTHR12128">
    <property type="entry name" value="DIHYDRODIPICOLINATE SYNTHASE"/>
    <property type="match status" value="1"/>
</dbReference>
<dbReference type="PIRSF" id="PIRSF001365">
    <property type="entry name" value="DHDPS"/>
    <property type="match status" value="1"/>
</dbReference>
<proteinExistence type="predicted"/>
<evidence type="ECO:0000313" key="4">
    <source>
        <dbReference type="Proteomes" id="UP000324104"/>
    </source>
</evidence>
<evidence type="ECO:0000256" key="2">
    <source>
        <dbReference type="PIRSR" id="PIRSR001365-1"/>
    </source>
</evidence>